<accession>A0A7S0ZFW5</accession>
<reference evidence="2" key="1">
    <citation type="submission" date="2021-01" db="EMBL/GenBank/DDBJ databases">
        <authorList>
            <person name="Corre E."/>
            <person name="Pelletier E."/>
            <person name="Niang G."/>
            <person name="Scheremetjew M."/>
            <person name="Finn R."/>
            <person name="Kale V."/>
            <person name="Holt S."/>
            <person name="Cochrane G."/>
            <person name="Meng A."/>
            <person name="Brown T."/>
            <person name="Cohen L."/>
        </authorList>
    </citation>
    <scope>NUCLEOTIDE SEQUENCE</scope>
    <source>
        <strain evidence="2">CCMP3278</strain>
    </source>
</reference>
<sequence length="279" mass="29432">MIKMAVSKMLALVGLVLLSICFTAKVSAQTCDCSFRPPEACEVVTLDTLNTPPTPSVCSRDTVECGGCHCEDGGLFTCAVTTASFFELINPEIPTSTECLESTQDIAQCPENTVVFACSNVDRVTWAPTFVCEVPGSILPAGATITASELVILQASNATLFLNNANSGPVTGVVSVTFINSLAPASFLTATWSNGQTVPVTRTLAPGEFQEFDVFQISETQQLPGNAQFASAMEAVAGTSNTVDFSFDVSFQSETADFQGGPVDLFSACVFLFAFQFSP</sequence>
<feature type="signal peptide" evidence="1">
    <location>
        <begin position="1"/>
        <end position="28"/>
    </location>
</feature>
<feature type="chain" id="PRO_5031084645" evidence="1">
    <location>
        <begin position="29"/>
        <end position="279"/>
    </location>
</feature>
<proteinExistence type="predicted"/>
<name>A0A7S0ZFW5_9RHOD</name>
<organism evidence="2">
    <name type="scientific">Timspurckia oligopyrenoides</name>
    <dbReference type="NCBI Taxonomy" id="708627"/>
    <lineage>
        <taxon>Eukaryota</taxon>
        <taxon>Rhodophyta</taxon>
        <taxon>Bangiophyceae</taxon>
        <taxon>Porphyridiales</taxon>
        <taxon>Porphyridiaceae</taxon>
        <taxon>Timspurckia</taxon>
    </lineage>
</organism>
<dbReference type="EMBL" id="HBFP01006862">
    <property type="protein sequence ID" value="CAD8820518.1"/>
    <property type="molecule type" value="Transcribed_RNA"/>
</dbReference>
<evidence type="ECO:0000313" key="2">
    <source>
        <dbReference type="EMBL" id="CAD8820518.1"/>
    </source>
</evidence>
<dbReference type="AlphaFoldDB" id="A0A7S0ZFW5"/>
<keyword evidence="1" id="KW-0732">Signal</keyword>
<gene>
    <name evidence="2" type="ORF">TOLI1172_LOCUS4910</name>
</gene>
<protein>
    <submittedName>
        <fullName evidence="2">Uncharacterized protein</fullName>
    </submittedName>
</protein>
<evidence type="ECO:0000256" key="1">
    <source>
        <dbReference type="SAM" id="SignalP"/>
    </source>
</evidence>